<reference evidence="4" key="2">
    <citation type="submission" date="2025-09" db="UniProtKB">
        <authorList>
            <consortium name="Ensembl"/>
        </authorList>
    </citation>
    <scope>IDENTIFICATION</scope>
</reference>
<proteinExistence type="predicted"/>
<evidence type="ECO:0000256" key="1">
    <source>
        <dbReference type="ARBA" id="ARBA00002358"/>
    </source>
</evidence>
<dbReference type="Ensembl" id="ENSCVAT00000012137.1">
    <property type="protein sequence ID" value="ENSCVAP00000021305.1"/>
    <property type="gene ID" value="ENSCVAG00000003261.1"/>
</dbReference>
<protein>
    <recommendedName>
        <fullName evidence="3">G protein-regulated inducer of neurite outgrowth C-terminal domain-containing protein</fullName>
    </recommendedName>
</protein>
<name>A0A3Q2GA85_CYPVA</name>
<feature type="compositionally biased region" description="Polar residues" evidence="2">
    <location>
        <begin position="85"/>
        <end position="108"/>
    </location>
</feature>
<evidence type="ECO:0000313" key="5">
    <source>
        <dbReference type="Proteomes" id="UP000265020"/>
    </source>
</evidence>
<feature type="compositionally biased region" description="Low complexity" evidence="2">
    <location>
        <begin position="354"/>
        <end position="365"/>
    </location>
</feature>
<feature type="region of interest" description="Disordered" evidence="2">
    <location>
        <begin position="85"/>
        <end position="154"/>
    </location>
</feature>
<feature type="region of interest" description="Disordered" evidence="2">
    <location>
        <begin position="354"/>
        <end position="389"/>
    </location>
</feature>
<dbReference type="PANTHER" id="PTHR15718:SF6">
    <property type="entry name" value="G PROTEIN-REGULATED INDUCER OF NEURITE OUTGROWTH 3"/>
    <property type="match status" value="1"/>
</dbReference>
<feature type="compositionally biased region" description="Polar residues" evidence="2">
    <location>
        <begin position="117"/>
        <end position="151"/>
    </location>
</feature>
<feature type="domain" description="G protein-regulated inducer of neurite outgrowth C-terminal" evidence="3">
    <location>
        <begin position="357"/>
        <end position="459"/>
    </location>
</feature>
<evidence type="ECO:0000313" key="4">
    <source>
        <dbReference type="Ensembl" id="ENSCVAP00000021305.1"/>
    </source>
</evidence>
<evidence type="ECO:0000259" key="3">
    <source>
        <dbReference type="Pfam" id="PF15235"/>
    </source>
</evidence>
<dbReference type="PANTHER" id="PTHR15718">
    <property type="entry name" value="G PROTEIN-REGULATED INDUCER OF NEURITE OUTGROWTH C-TERMINAL DOMAIN-CONTAINING PROTEIN"/>
    <property type="match status" value="1"/>
</dbReference>
<accession>A0A3Q2GA85</accession>
<comment type="function">
    <text evidence="1">May be involved in neurite outgrowth.</text>
</comment>
<dbReference type="GO" id="GO:0031175">
    <property type="term" value="P:neuron projection development"/>
    <property type="evidence" value="ECO:0007669"/>
    <property type="project" value="TreeGrafter"/>
</dbReference>
<dbReference type="GeneTree" id="ENSGT00570000079168"/>
<evidence type="ECO:0000256" key="2">
    <source>
        <dbReference type="SAM" id="MobiDB-lite"/>
    </source>
</evidence>
<organism evidence="4 5">
    <name type="scientific">Cyprinodon variegatus</name>
    <name type="common">Sheepshead minnow</name>
    <dbReference type="NCBI Taxonomy" id="28743"/>
    <lineage>
        <taxon>Eukaryota</taxon>
        <taxon>Metazoa</taxon>
        <taxon>Chordata</taxon>
        <taxon>Craniata</taxon>
        <taxon>Vertebrata</taxon>
        <taxon>Euteleostomi</taxon>
        <taxon>Actinopterygii</taxon>
        <taxon>Neopterygii</taxon>
        <taxon>Teleostei</taxon>
        <taxon>Neoteleostei</taxon>
        <taxon>Acanthomorphata</taxon>
        <taxon>Ovalentaria</taxon>
        <taxon>Atherinomorphae</taxon>
        <taxon>Cyprinodontiformes</taxon>
        <taxon>Cyprinodontidae</taxon>
        <taxon>Cyprinodon</taxon>
    </lineage>
</organism>
<dbReference type="Pfam" id="PF15235">
    <property type="entry name" value="GRIN_C"/>
    <property type="match status" value="1"/>
</dbReference>
<dbReference type="InterPro" id="IPR026646">
    <property type="entry name" value="GPRIN2-like/GPRIN3"/>
</dbReference>
<reference evidence="4" key="1">
    <citation type="submission" date="2025-08" db="UniProtKB">
        <authorList>
            <consortium name="Ensembl"/>
        </authorList>
    </citation>
    <scope>IDENTIFICATION</scope>
</reference>
<dbReference type="GO" id="GO:0005886">
    <property type="term" value="C:plasma membrane"/>
    <property type="evidence" value="ECO:0007669"/>
    <property type="project" value="TreeGrafter"/>
</dbReference>
<dbReference type="InterPro" id="IPR032745">
    <property type="entry name" value="GRIN_C"/>
</dbReference>
<dbReference type="AlphaFoldDB" id="A0A3Q2GA85"/>
<keyword evidence="5" id="KW-1185">Reference proteome</keyword>
<dbReference type="Proteomes" id="UP000265020">
    <property type="component" value="Unassembled WGS sequence"/>
</dbReference>
<feature type="compositionally biased region" description="Basic and acidic residues" evidence="2">
    <location>
        <begin position="366"/>
        <end position="375"/>
    </location>
</feature>
<dbReference type="STRING" id="28743.ENSCVAP00000021305"/>
<feature type="region of interest" description="Disordered" evidence="2">
    <location>
        <begin position="14"/>
        <end position="49"/>
    </location>
</feature>
<feature type="compositionally biased region" description="Polar residues" evidence="2">
    <location>
        <begin position="17"/>
        <end position="40"/>
    </location>
</feature>
<sequence length="472" mass="50979">MSSLEAVPVQLACSPKAQESSNKNKHCNTSELENAASTSKQDIKVPQNKSNVVIKKTQEQDNSQMCPSSTVCTKPKEKKENVALITSTKPPPTSSAAEITTAVKNASSHSERDFPAVTTTQLSSNKLHPASSQKNSSSVVQEENNKPTCGQVSEDRRQIETALFAGKQNGALYRDASTMTSLVPPDKQCHDMEVQAVANTSSKAVGTSPSLMPFASTRRLSSGSGVSRDEEQCLTVAFPVHEGVAPCQSYTPSLSPIERLTVEAEMCPKQTAGFCSPTVPQQLDSRLGAKPKEPGSSLSSIQPVYQISIEHGNHKKETVEISSTGAAGSLKASPETASASVDRDNAALSQGLQAATTKTNTATKSAEQEVKPSRNEEEDDQTGSQKDKNVHEVVWDEQGMTWEVYGASVDPESLGFAIQSHLQCKIREQERKLIKKRREQNIFRSMLQNVRRPNCSCNTAAPAFNRALTELS</sequence>